<protein>
    <submittedName>
        <fullName evidence="2">Uncharacterized protein</fullName>
    </submittedName>
</protein>
<feature type="transmembrane region" description="Helical" evidence="1">
    <location>
        <begin position="12"/>
        <end position="36"/>
    </location>
</feature>
<keyword evidence="1" id="KW-1133">Transmembrane helix</keyword>
<reference evidence="2 3" key="1">
    <citation type="submission" date="2014-12" db="EMBL/GenBank/DDBJ databases">
        <title>Isolation of bacteria from lake water.</title>
        <authorList>
            <person name="Sheng K.-Y."/>
            <person name="Chin P.-S."/>
            <person name="Chan K.-G."/>
            <person name="Tan G.S."/>
        </authorList>
    </citation>
    <scope>NUCLEOTIDE SEQUENCE [LARGE SCALE GENOMIC DNA]</scope>
    <source>
        <strain evidence="2 3">KY4</strain>
    </source>
</reference>
<dbReference type="AlphaFoldDB" id="A0A0D7K5B9"/>
<organism evidence="2 3">
    <name type="scientific">Acidovorax temperans</name>
    <dbReference type="NCBI Taxonomy" id="80878"/>
    <lineage>
        <taxon>Bacteria</taxon>
        <taxon>Pseudomonadati</taxon>
        <taxon>Pseudomonadota</taxon>
        <taxon>Betaproteobacteria</taxon>
        <taxon>Burkholderiales</taxon>
        <taxon>Comamonadaceae</taxon>
        <taxon>Acidovorax</taxon>
    </lineage>
</organism>
<evidence type="ECO:0000313" key="2">
    <source>
        <dbReference type="EMBL" id="KJA09541.1"/>
    </source>
</evidence>
<keyword evidence="1" id="KW-0812">Transmembrane</keyword>
<sequence>MVLFQVKMEEIIFSTAGMLMVVLMVLVFLMECRLILRQALRPRAIEHIRCNSALLSKVIYMKFLTSSWSVSLLK</sequence>
<dbReference type="EMBL" id="JXYQ01000059">
    <property type="protein sequence ID" value="KJA09541.1"/>
    <property type="molecule type" value="Genomic_DNA"/>
</dbReference>
<accession>A0A0D7K5B9</accession>
<evidence type="ECO:0000313" key="3">
    <source>
        <dbReference type="Proteomes" id="UP000032566"/>
    </source>
</evidence>
<name>A0A0D7K5B9_9BURK</name>
<keyword evidence="3" id="KW-1185">Reference proteome</keyword>
<proteinExistence type="predicted"/>
<gene>
    <name evidence="2" type="ORF">RP29_15990</name>
</gene>
<comment type="caution">
    <text evidence="2">The sequence shown here is derived from an EMBL/GenBank/DDBJ whole genome shotgun (WGS) entry which is preliminary data.</text>
</comment>
<evidence type="ECO:0000256" key="1">
    <source>
        <dbReference type="SAM" id="Phobius"/>
    </source>
</evidence>
<keyword evidence="1" id="KW-0472">Membrane</keyword>
<dbReference type="Proteomes" id="UP000032566">
    <property type="component" value="Unassembled WGS sequence"/>
</dbReference>